<dbReference type="Proteomes" id="UP000291101">
    <property type="component" value="Unassembled WGS sequence"/>
</dbReference>
<dbReference type="PROSITE" id="PS51257">
    <property type="entry name" value="PROKAR_LIPOPROTEIN"/>
    <property type="match status" value="1"/>
</dbReference>
<dbReference type="RefSeq" id="WP_129427859.1">
    <property type="nucleotide sequence ID" value="NZ_SDWV01000017.1"/>
</dbReference>
<reference evidence="1 2" key="1">
    <citation type="submission" date="2019-01" db="EMBL/GenBank/DDBJ databases">
        <title>Novel species of Nocardioides.</title>
        <authorList>
            <person name="Liu Q."/>
            <person name="X Y.-H."/>
        </authorList>
    </citation>
    <scope>NUCLEOTIDE SEQUENCE [LARGE SCALE GENOMIC DNA]</scope>
    <source>
        <strain evidence="1 2">HLT2-9</strain>
    </source>
</reference>
<sequence>MDPRRLLPALAAVASACIVATLVVTLVPRADRPAAESARPASVSGPVDSAPVRILAAWDEARAAAWEAGDPAALRRLYVAESRTGAADVRLLRDYRGRGLSVAGLTTQMLAIDVVAESPTRLVLVVTDRVVGGRAVGGGAPVALPADRASTRRVVLRRDDGRWLVVEARDQASAAASTVRTSSSSKS</sequence>
<name>A0A4Q2SSD7_9ACTN</name>
<evidence type="ECO:0000313" key="1">
    <source>
        <dbReference type="EMBL" id="RYC07168.1"/>
    </source>
</evidence>
<keyword evidence="2" id="KW-1185">Reference proteome</keyword>
<dbReference type="OrthoDB" id="3789459at2"/>
<proteinExistence type="predicted"/>
<accession>A0A4Q2SSD7</accession>
<protein>
    <submittedName>
        <fullName evidence="1">Uncharacterized protein</fullName>
    </submittedName>
</protein>
<dbReference type="AlphaFoldDB" id="A0A4Q2SSD7"/>
<evidence type="ECO:0000313" key="2">
    <source>
        <dbReference type="Proteomes" id="UP000291101"/>
    </source>
</evidence>
<gene>
    <name evidence="1" type="ORF">EUA94_15845</name>
</gene>
<comment type="caution">
    <text evidence="1">The sequence shown here is derived from an EMBL/GenBank/DDBJ whole genome shotgun (WGS) entry which is preliminary data.</text>
</comment>
<organism evidence="1 2">
    <name type="scientific">Nocardioides zhouii</name>
    <dbReference type="NCBI Taxonomy" id="1168729"/>
    <lineage>
        <taxon>Bacteria</taxon>
        <taxon>Bacillati</taxon>
        <taxon>Actinomycetota</taxon>
        <taxon>Actinomycetes</taxon>
        <taxon>Propionibacteriales</taxon>
        <taxon>Nocardioidaceae</taxon>
        <taxon>Nocardioides</taxon>
    </lineage>
</organism>
<dbReference type="EMBL" id="SDWV01000017">
    <property type="protein sequence ID" value="RYC07168.1"/>
    <property type="molecule type" value="Genomic_DNA"/>
</dbReference>